<dbReference type="Proteomes" id="UP000000560">
    <property type="component" value="Chromosome V"/>
</dbReference>
<feature type="region of interest" description="Disordered" evidence="1">
    <location>
        <begin position="51"/>
        <end position="76"/>
    </location>
</feature>
<dbReference type="AlphaFoldDB" id="Q5B157"/>
<dbReference type="HOGENOM" id="CLU_707934_0_0_1"/>
<dbReference type="VEuPathDB" id="FungiDB:AN5723"/>
<feature type="compositionally biased region" description="Basic and acidic residues" evidence="1">
    <location>
        <begin position="59"/>
        <end position="73"/>
    </location>
</feature>
<evidence type="ECO:0000313" key="3">
    <source>
        <dbReference type="Proteomes" id="UP000000560"/>
    </source>
</evidence>
<reference evidence="3" key="2">
    <citation type="journal article" date="2009" name="Fungal Genet. Biol.">
        <title>The 2008 update of the Aspergillus nidulans genome annotation: a community effort.</title>
        <authorList>
            <person name="Wortman J.R."/>
            <person name="Gilsenan J.M."/>
            <person name="Joardar V."/>
            <person name="Deegan J."/>
            <person name="Clutterbuck J."/>
            <person name="Andersen M.R."/>
            <person name="Archer D."/>
            <person name="Bencina M."/>
            <person name="Braus G."/>
            <person name="Coutinho P."/>
            <person name="von Dohren H."/>
            <person name="Doonan J."/>
            <person name="Driessen A.J."/>
            <person name="Durek P."/>
            <person name="Espeso E."/>
            <person name="Fekete E."/>
            <person name="Flipphi M."/>
            <person name="Estrada C.G."/>
            <person name="Geysens S."/>
            <person name="Goldman G."/>
            <person name="de Groot P.W."/>
            <person name="Hansen K."/>
            <person name="Harris S.D."/>
            <person name="Heinekamp T."/>
            <person name="Helmstaedt K."/>
            <person name="Henrissat B."/>
            <person name="Hofmann G."/>
            <person name="Homan T."/>
            <person name="Horio T."/>
            <person name="Horiuchi H."/>
            <person name="James S."/>
            <person name="Jones M."/>
            <person name="Karaffa L."/>
            <person name="Karanyi Z."/>
            <person name="Kato M."/>
            <person name="Keller N."/>
            <person name="Kelly D.E."/>
            <person name="Kiel J.A."/>
            <person name="Kim J.M."/>
            <person name="van der Klei I.J."/>
            <person name="Klis F.M."/>
            <person name="Kovalchuk A."/>
            <person name="Krasevec N."/>
            <person name="Kubicek C.P."/>
            <person name="Liu B."/>
            <person name="Maccabe A."/>
            <person name="Meyer V."/>
            <person name="Mirabito P."/>
            <person name="Miskei M."/>
            <person name="Mos M."/>
            <person name="Mullins J."/>
            <person name="Nelson D.R."/>
            <person name="Nielsen J."/>
            <person name="Oakley B.R."/>
            <person name="Osmani S.A."/>
            <person name="Pakula T."/>
            <person name="Paszewski A."/>
            <person name="Paulsen I."/>
            <person name="Pilsyk S."/>
            <person name="Pocsi I."/>
            <person name="Punt P.J."/>
            <person name="Ram A.F."/>
            <person name="Ren Q."/>
            <person name="Robellet X."/>
            <person name="Robson G."/>
            <person name="Seiboth B."/>
            <person name="van Solingen P."/>
            <person name="Specht T."/>
            <person name="Sun J."/>
            <person name="Taheri-Talesh N."/>
            <person name="Takeshita N."/>
            <person name="Ussery D."/>
            <person name="vanKuyk P.A."/>
            <person name="Visser H."/>
            <person name="van de Vondervoort P.J."/>
            <person name="de Vries R.P."/>
            <person name="Walton J."/>
            <person name="Xiang X."/>
            <person name="Xiong Y."/>
            <person name="Zeng A.P."/>
            <person name="Brandt B.W."/>
            <person name="Cornell M.J."/>
            <person name="van den Hondel C.A."/>
            <person name="Visser J."/>
            <person name="Oliver S.G."/>
            <person name="Turner G."/>
        </authorList>
    </citation>
    <scope>GENOME REANNOTATION</scope>
    <source>
        <strain evidence="3">FGSC A4 / ATCC 38163 / CBS 112.46 / NRRL 194 / M139</strain>
    </source>
</reference>
<dbReference type="GeneID" id="2872017"/>
<evidence type="ECO:0000313" key="2">
    <source>
        <dbReference type="EMBL" id="CBF81332.1"/>
    </source>
</evidence>
<accession>C8VFL7</accession>
<proteinExistence type="predicted"/>
<reference evidence="3" key="1">
    <citation type="journal article" date="2005" name="Nature">
        <title>Sequencing of Aspergillus nidulans and comparative analysis with A. fumigatus and A. oryzae.</title>
        <authorList>
            <person name="Galagan J.E."/>
            <person name="Calvo S.E."/>
            <person name="Cuomo C."/>
            <person name="Ma L.J."/>
            <person name="Wortman J.R."/>
            <person name="Batzoglou S."/>
            <person name="Lee S.I."/>
            <person name="Basturkmen M."/>
            <person name="Spevak C.C."/>
            <person name="Clutterbuck J."/>
            <person name="Kapitonov V."/>
            <person name="Jurka J."/>
            <person name="Scazzocchio C."/>
            <person name="Farman M."/>
            <person name="Butler J."/>
            <person name="Purcell S."/>
            <person name="Harris S."/>
            <person name="Braus G.H."/>
            <person name="Draht O."/>
            <person name="Busch S."/>
            <person name="D'Enfert C."/>
            <person name="Bouchier C."/>
            <person name="Goldman G.H."/>
            <person name="Bell-Pedersen D."/>
            <person name="Griffiths-Jones S."/>
            <person name="Doonan J.H."/>
            <person name="Yu J."/>
            <person name="Vienken K."/>
            <person name="Pain A."/>
            <person name="Freitag M."/>
            <person name="Selker E.U."/>
            <person name="Archer D.B."/>
            <person name="Penalva M.A."/>
            <person name="Oakley B.R."/>
            <person name="Momany M."/>
            <person name="Tanaka T."/>
            <person name="Kumagai T."/>
            <person name="Asai K."/>
            <person name="Machida M."/>
            <person name="Nierman W.C."/>
            <person name="Denning D.W."/>
            <person name="Caddick M."/>
            <person name="Hynes M."/>
            <person name="Paoletti M."/>
            <person name="Fischer R."/>
            <person name="Miller B."/>
            <person name="Dyer P."/>
            <person name="Sachs M.S."/>
            <person name="Osmani S.A."/>
            <person name="Birren B.W."/>
        </authorList>
    </citation>
    <scope>NUCLEOTIDE SEQUENCE [LARGE SCALE GENOMIC DNA]</scope>
    <source>
        <strain evidence="3">FGSC A4 / ATCC 38163 / CBS 112.46 / NRRL 194 / M139</strain>
    </source>
</reference>
<dbReference type="KEGG" id="ani:ANIA_05723"/>
<gene>
    <name evidence="2" type="ORF">ANIA_05723</name>
</gene>
<dbReference type="OrthoDB" id="4403254at2759"/>
<dbReference type="OMA" id="GGINAYK"/>
<dbReference type="InParanoid" id="Q5B157"/>
<name>Q5B157_EMENI</name>
<keyword evidence="3" id="KW-1185">Reference proteome</keyword>
<organism evidence="2 3">
    <name type="scientific">Emericella nidulans (strain FGSC A4 / ATCC 38163 / CBS 112.46 / NRRL 194 / M139)</name>
    <name type="common">Aspergillus nidulans</name>
    <dbReference type="NCBI Taxonomy" id="227321"/>
    <lineage>
        <taxon>Eukaryota</taxon>
        <taxon>Fungi</taxon>
        <taxon>Dikarya</taxon>
        <taxon>Ascomycota</taxon>
        <taxon>Pezizomycotina</taxon>
        <taxon>Eurotiomycetes</taxon>
        <taxon>Eurotiomycetidae</taxon>
        <taxon>Eurotiales</taxon>
        <taxon>Aspergillaceae</taxon>
        <taxon>Aspergillus</taxon>
        <taxon>Aspergillus subgen. Nidulantes</taxon>
    </lineage>
</organism>
<dbReference type="EMBL" id="BN001305">
    <property type="protein sequence ID" value="CBF81332.1"/>
    <property type="molecule type" value="Genomic_DNA"/>
</dbReference>
<protein>
    <submittedName>
        <fullName evidence="2">Uncharacterized protein</fullName>
    </submittedName>
</protein>
<accession>Q5B157</accession>
<sequence>MKDSPCFCLSFKPESLASIPQTLQRYFLALFVGSAIGSNIDRGLVRSEQDSLGTAMSVSERHDDLTGEEHESENGESLEVTFHYADCFERDEAGYMGVTLRRDRGGDIIPGSATPFFRANNEMIIQRAISAAVDATEDESRRSRVPPERPPRSPLPILSWDRLVRLESNVEREREAAEIASPRELDIEPDQSTWPRNWDTHHDYFLWTCRGTVDVITEHLQAVFRFEPAIDEAFVAARLCGVNAYKQLTFLQKYLPGEIHSLQRAEARGIMYEADISHPDIRMGSQDFDLEQLDAGDPKYIEPVLPCWAPPNWGRADDAFAALYLGEDPIVFQREYGWACTEIPTIEFISIRMAQIPHLNLNWMELRAAKSRHDILVTTCQSVPPGYQFF</sequence>
<evidence type="ECO:0000256" key="1">
    <source>
        <dbReference type="SAM" id="MobiDB-lite"/>
    </source>
</evidence>
<dbReference type="RefSeq" id="XP_663327.1">
    <property type="nucleotide sequence ID" value="XM_658235.1"/>
</dbReference>